<keyword evidence="4 10" id="KW-1003">Cell membrane</keyword>
<comment type="similarity">
    <text evidence="2 10">Belongs to the SecG family.</text>
</comment>
<evidence type="ECO:0000256" key="11">
    <source>
        <dbReference type="SAM" id="MobiDB-lite"/>
    </source>
</evidence>
<reference evidence="12" key="1">
    <citation type="submission" date="2021-01" db="EMBL/GenBank/DDBJ databases">
        <title>Fulvivirga kasyanovii gen. nov., sp nov., a novel member of the phylum Bacteroidetes isolated from seawater in a mussel farm.</title>
        <authorList>
            <person name="Zhao L.-H."/>
            <person name="Wang Z.-J."/>
        </authorList>
    </citation>
    <scope>NUCLEOTIDE SEQUENCE</scope>
    <source>
        <strain evidence="12">2943</strain>
    </source>
</reference>
<evidence type="ECO:0000256" key="6">
    <source>
        <dbReference type="ARBA" id="ARBA00022927"/>
    </source>
</evidence>
<organism evidence="12 13">
    <name type="scientific">Fulvivirga sediminis</name>
    <dbReference type="NCBI Taxonomy" id="2803949"/>
    <lineage>
        <taxon>Bacteria</taxon>
        <taxon>Pseudomonadati</taxon>
        <taxon>Bacteroidota</taxon>
        <taxon>Cytophagia</taxon>
        <taxon>Cytophagales</taxon>
        <taxon>Fulvivirgaceae</taxon>
        <taxon>Fulvivirga</taxon>
    </lineage>
</organism>
<dbReference type="NCBIfam" id="TIGR00810">
    <property type="entry name" value="secG"/>
    <property type="match status" value="1"/>
</dbReference>
<evidence type="ECO:0000256" key="5">
    <source>
        <dbReference type="ARBA" id="ARBA00022692"/>
    </source>
</evidence>
<evidence type="ECO:0000256" key="7">
    <source>
        <dbReference type="ARBA" id="ARBA00022989"/>
    </source>
</evidence>
<dbReference type="PANTHER" id="PTHR34182">
    <property type="entry name" value="PROTEIN-EXPORT MEMBRANE PROTEIN SECG"/>
    <property type="match status" value="1"/>
</dbReference>
<keyword evidence="13" id="KW-1185">Reference proteome</keyword>
<proteinExistence type="inferred from homology"/>
<keyword evidence="7 10" id="KW-1133">Transmembrane helix</keyword>
<keyword evidence="8 10" id="KW-0811">Translocation</keyword>
<dbReference type="AlphaFoldDB" id="A0A937F7U5"/>
<accession>A0A937F7U5</accession>
<evidence type="ECO:0000313" key="13">
    <source>
        <dbReference type="Proteomes" id="UP000659388"/>
    </source>
</evidence>
<evidence type="ECO:0000256" key="10">
    <source>
        <dbReference type="RuleBase" id="RU365087"/>
    </source>
</evidence>
<dbReference type="Proteomes" id="UP000659388">
    <property type="component" value="Unassembled WGS sequence"/>
</dbReference>
<dbReference type="GO" id="GO:0009306">
    <property type="term" value="P:protein secretion"/>
    <property type="evidence" value="ECO:0007669"/>
    <property type="project" value="UniProtKB-UniRule"/>
</dbReference>
<evidence type="ECO:0000256" key="3">
    <source>
        <dbReference type="ARBA" id="ARBA00022448"/>
    </source>
</evidence>
<protein>
    <recommendedName>
        <fullName evidence="10">Protein-export membrane protein SecG</fullName>
    </recommendedName>
</protein>
<comment type="function">
    <text evidence="10">Involved in protein export. Participates in an early event of protein translocation.</text>
</comment>
<keyword evidence="6 10" id="KW-0653">Protein transport</keyword>
<keyword evidence="9 10" id="KW-0472">Membrane</keyword>
<feature type="transmembrane region" description="Helical" evidence="10">
    <location>
        <begin position="55"/>
        <end position="74"/>
    </location>
</feature>
<comment type="subcellular location">
    <subcellularLocation>
        <location evidence="1 10">Cell membrane</location>
        <topology evidence="1 10">Multi-pass membrane protein</topology>
    </subcellularLocation>
</comment>
<comment type="caution">
    <text evidence="10">Lacks conserved residue(s) required for the propagation of feature annotation.</text>
</comment>
<gene>
    <name evidence="12" type="primary">secG</name>
    <name evidence="12" type="ORF">JL102_06035</name>
</gene>
<evidence type="ECO:0000256" key="9">
    <source>
        <dbReference type="ARBA" id="ARBA00023136"/>
    </source>
</evidence>
<dbReference type="PANTHER" id="PTHR34182:SF1">
    <property type="entry name" value="PROTEIN-EXPORT MEMBRANE PROTEIN SECG"/>
    <property type="match status" value="1"/>
</dbReference>
<dbReference type="Pfam" id="PF03840">
    <property type="entry name" value="SecG"/>
    <property type="match status" value="1"/>
</dbReference>
<dbReference type="GO" id="GO:0065002">
    <property type="term" value="P:intracellular protein transmembrane transport"/>
    <property type="evidence" value="ECO:0007669"/>
    <property type="project" value="TreeGrafter"/>
</dbReference>
<comment type="caution">
    <text evidence="12">The sequence shown here is derived from an EMBL/GenBank/DDBJ whole genome shotgun (WGS) entry which is preliminary data.</text>
</comment>
<sequence length="132" mass="13768">MVTLVLSLIILASIMLVLIILAQDSKGGGLTSQFGGAGASNMIGVKKTGDLLEKLTWGFAIAIIVLTLATNFLFTPSQGPVDEFRERAKEQGGATMPSLGTDSGEELIPAEEEEGTDAGSLEEIAPAEDTEE</sequence>
<keyword evidence="5 10" id="KW-0812">Transmembrane</keyword>
<feature type="compositionally biased region" description="Acidic residues" evidence="11">
    <location>
        <begin position="103"/>
        <end position="116"/>
    </location>
</feature>
<dbReference type="PRINTS" id="PR01651">
    <property type="entry name" value="SECGEXPORT"/>
</dbReference>
<dbReference type="EMBL" id="JAESIY010000003">
    <property type="protein sequence ID" value="MBL3655678.1"/>
    <property type="molecule type" value="Genomic_DNA"/>
</dbReference>
<dbReference type="GO" id="GO:0043952">
    <property type="term" value="P:protein transport by the Sec complex"/>
    <property type="evidence" value="ECO:0007669"/>
    <property type="project" value="TreeGrafter"/>
</dbReference>
<name>A0A937F7U5_9BACT</name>
<dbReference type="GO" id="GO:0015450">
    <property type="term" value="F:protein-transporting ATPase activity"/>
    <property type="evidence" value="ECO:0007669"/>
    <property type="project" value="UniProtKB-UniRule"/>
</dbReference>
<evidence type="ECO:0000256" key="8">
    <source>
        <dbReference type="ARBA" id="ARBA00023010"/>
    </source>
</evidence>
<dbReference type="InterPro" id="IPR004692">
    <property type="entry name" value="SecG"/>
</dbReference>
<feature type="region of interest" description="Disordered" evidence="11">
    <location>
        <begin position="84"/>
        <end position="132"/>
    </location>
</feature>
<evidence type="ECO:0000256" key="2">
    <source>
        <dbReference type="ARBA" id="ARBA00008445"/>
    </source>
</evidence>
<dbReference type="GO" id="GO:0005886">
    <property type="term" value="C:plasma membrane"/>
    <property type="evidence" value="ECO:0007669"/>
    <property type="project" value="UniProtKB-SubCell"/>
</dbReference>
<evidence type="ECO:0000256" key="1">
    <source>
        <dbReference type="ARBA" id="ARBA00004651"/>
    </source>
</evidence>
<keyword evidence="3 10" id="KW-0813">Transport</keyword>
<evidence type="ECO:0000256" key="4">
    <source>
        <dbReference type="ARBA" id="ARBA00022475"/>
    </source>
</evidence>
<evidence type="ECO:0000313" key="12">
    <source>
        <dbReference type="EMBL" id="MBL3655678.1"/>
    </source>
</evidence>